<protein>
    <recommendedName>
        <fullName evidence="3">DUF2946 domain-containing protein</fullName>
    </recommendedName>
</protein>
<dbReference type="STRING" id="34086.SAMN04488084_102594"/>
<sequence length="107" mass="11900">MKQLISKAGCLLLVVLFLFISAAQILHTHGYKVQTEHATDNNSLDQSGDCKVCDYFIHHHGKQIFLNYPPLIAIPVPEIVVISSGVFARIYKFTLQGFTNKGPPAFN</sequence>
<evidence type="ECO:0000313" key="1">
    <source>
        <dbReference type="EMBL" id="SFF03042.1"/>
    </source>
</evidence>
<evidence type="ECO:0000313" key="2">
    <source>
        <dbReference type="Proteomes" id="UP000183129"/>
    </source>
</evidence>
<organism evidence="1 2">
    <name type="scientific">Pedobacter antarcticus</name>
    <dbReference type="NCBI Taxonomy" id="34086"/>
    <lineage>
        <taxon>Bacteria</taxon>
        <taxon>Pseudomonadati</taxon>
        <taxon>Bacteroidota</taxon>
        <taxon>Sphingobacteriia</taxon>
        <taxon>Sphingobacteriales</taxon>
        <taxon>Sphingobacteriaceae</taxon>
        <taxon>Pedobacter</taxon>
    </lineage>
</organism>
<evidence type="ECO:0008006" key="3">
    <source>
        <dbReference type="Google" id="ProtNLM"/>
    </source>
</evidence>
<reference evidence="1 2" key="1">
    <citation type="submission" date="2016-10" db="EMBL/GenBank/DDBJ databases">
        <authorList>
            <person name="de Groot N.N."/>
        </authorList>
    </citation>
    <scope>NUCLEOTIDE SEQUENCE [LARGE SCALE GENOMIC DNA]</scope>
    <source>
        <strain evidence="1 2">ATCC 51969</strain>
    </source>
</reference>
<accession>A0A1I2FCC8</accession>
<name>A0A1I2FCC8_9SPHI</name>
<dbReference type="Proteomes" id="UP000183129">
    <property type="component" value="Unassembled WGS sequence"/>
</dbReference>
<proteinExistence type="predicted"/>
<dbReference type="AlphaFoldDB" id="A0A1I2FCC8"/>
<gene>
    <name evidence="1" type="ORF">SAMN03003324_02162</name>
</gene>
<dbReference type="RefSeq" id="WP_139218428.1">
    <property type="nucleotide sequence ID" value="NZ_FNGZ01000002.1"/>
</dbReference>
<dbReference type="EMBL" id="FONS01000004">
    <property type="protein sequence ID" value="SFF03042.1"/>
    <property type="molecule type" value="Genomic_DNA"/>
</dbReference>